<proteinExistence type="predicted"/>
<dbReference type="PANTHER" id="PTHR40866">
    <property type="entry name" value="BED-TYPE DOMAIN-CONTAINING PROTEIN"/>
    <property type="match status" value="1"/>
</dbReference>
<organism evidence="1">
    <name type="scientific">Albugo laibachii Nc14</name>
    <dbReference type="NCBI Taxonomy" id="890382"/>
    <lineage>
        <taxon>Eukaryota</taxon>
        <taxon>Sar</taxon>
        <taxon>Stramenopiles</taxon>
        <taxon>Oomycota</taxon>
        <taxon>Peronosporomycetes</taxon>
        <taxon>Albuginales</taxon>
        <taxon>Albuginaceae</taxon>
        <taxon>Albugo</taxon>
    </lineage>
</organism>
<accession>F0W3N9</accession>
<name>F0W3N9_9STRA</name>
<reference evidence="1" key="2">
    <citation type="submission" date="2011-02" db="EMBL/GenBank/DDBJ databases">
        <authorList>
            <person name="MacLean D."/>
        </authorList>
    </citation>
    <scope>NUCLEOTIDE SEQUENCE</scope>
</reference>
<dbReference type="HOGENOM" id="CLU_037484_2_2_1"/>
<reference evidence="1" key="1">
    <citation type="journal article" date="2011" name="PLoS Biol.">
        <title>Gene gain and loss during evolution of obligate parasitism in the white rust pathogen of Arabidopsis thaliana.</title>
        <authorList>
            <person name="Kemen E."/>
            <person name="Gardiner A."/>
            <person name="Schultz-Larsen T."/>
            <person name="Kemen A.C."/>
            <person name="Balmuth A.L."/>
            <person name="Robert-Seilaniantz A."/>
            <person name="Bailey K."/>
            <person name="Holub E."/>
            <person name="Studholme D.J."/>
            <person name="Maclean D."/>
            <person name="Jones J.D."/>
        </authorList>
    </citation>
    <scope>NUCLEOTIDE SEQUENCE</scope>
</reference>
<dbReference type="SUPFAM" id="SSF53098">
    <property type="entry name" value="Ribonuclease H-like"/>
    <property type="match status" value="1"/>
</dbReference>
<dbReference type="AlphaFoldDB" id="F0W3N9"/>
<dbReference type="EMBL" id="FR824058">
    <property type="protein sequence ID" value="CCA15682.1"/>
    <property type="molecule type" value="Genomic_DNA"/>
</dbReference>
<gene>
    <name evidence="1" type="primary">AlNc14C13G1599</name>
    <name evidence="1" type="ORF">ALNC14_018250</name>
</gene>
<dbReference type="InterPro" id="IPR012337">
    <property type="entry name" value="RNaseH-like_sf"/>
</dbReference>
<protein>
    <submittedName>
        <fullName evidence="1">AlNc14C13G1599 protein</fullName>
    </submittedName>
</protein>
<dbReference type="PANTHER" id="PTHR40866:SF1">
    <property type="entry name" value="BED-TYPE DOMAIN-CONTAINING PROTEIN"/>
    <property type="match status" value="1"/>
</dbReference>
<evidence type="ECO:0000313" key="1">
    <source>
        <dbReference type="EMBL" id="CCA15682.1"/>
    </source>
</evidence>
<sequence>MKALFSQLNELESVSKTLQAENCSLADVRLLFDSVVEKHPVVGEYLLPTARINHSPVFESAVVNVINEQPLTGSESRSVLSFATEVDLAPARPVGGDDFATSVLRQAKKPRRIDSGIVVYKPLLKLIPPTSNHCERLFSQCKLILTSQRQDLLPANFEMLSFLRANRKMWGPSSLAEYNERDV</sequence>